<evidence type="ECO:0000313" key="2">
    <source>
        <dbReference type="Proteomes" id="UP000288127"/>
    </source>
</evidence>
<dbReference type="RefSeq" id="WP_126760502.1">
    <property type="nucleotide sequence ID" value="NZ_PIPZ01000008.1"/>
</dbReference>
<gene>
    <name evidence="1" type="ORF">CWI76_11600</name>
</gene>
<name>A0A432YA91_9GAMM</name>
<proteinExistence type="predicted"/>
<dbReference type="EMBL" id="PIPZ01000008">
    <property type="protein sequence ID" value="RUO57899.1"/>
    <property type="molecule type" value="Genomic_DNA"/>
</dbReference>
<sequence>MTDTKGNNTSNYSFDLARMTEAVEGNDSDEVVVLKGPMTADEIQKTLEQAYYDLVAQEG</sequence>
<dbReference type="Proteomes" id="UP000288127">
    <property type="component" value="Unassembled WGS sequence"/>
</dbReference>
<dbReference type="AlphaFoldDB" id="A0A432YA91"/>
<comment type="caution">
    <text evidence="1">The sequence shown here is derived from an EMBL/GenBank/DDBJ whole genome shotgun (WGS) entry which is preliminary data.</text>
</comment>
<organism evidence="1 2">
    <name type="scientific">Pseudidiomarina marina</name>
    <dbReference type="NCBI Taxonomy" id="502366"/>
    <lineage>
        <taxon>Bacteria</taxon>
        <taxon>Pseudomonadati</taxon>
        <taxon>Pseudomonadota</taxon>
        <taxon>Gammaproteobacteria</taxon>
        <taxon>Alteromonadales</taxon>
        <taxon>Idiomarinaceae</taxon>
        <taxon>Pseudidiomarina</taxon>
    </lineage>
</organism>
<dbReference type="OrthoDB" id="6240663at2"/>
<accession>A0A432YA91</accession>
<keyword evidence="2" id="KW-1185">Reference proteome</keyword>
<reference evidence="2" key="1">
    <citation type="journal article" date="2018" name="Front. Microbiol.">
        <title>Genome-Based Analysis Reveals the Taxonomy and Diversity of the Family Idiomarinaceae.</title>
        <authorList>
            <person name="Liu Y."/>
            <person name="Lai Q."/>
            <person name="Shao Z."/>
        </authorList>
    </citation>
    <scope>NUCLEOTIDE SEQUENCE [LARGE SCALE GENOMIC DNA]</scope>
    <source>
        <strain evidence="2">PIM1</strain>
    </source>
</reference>
<protein>
    <submittedName>
        <fullName evidence="1">Uncharacterized protein</fullName>
    </submittedName>
</protein>
<evidence type="ECO:0000313" key="1">
    <source>
        <dbReference type="EMBL" id="RUO57899.1"/>
    </source>
</evidence>